<evidence type="ECO:0000313" key="3">
    <source>
        <dbReference type="Proteomes" id="UP000480410"/>
    </source>
</evidence>
<feature type="chain" id="PRO_5026668003" evidence="1">
    <location>
        <begin position="24"/>
        <end position="403"/>
    </location>
</feature>
<dbReference type="EMBL" id="JAAHBV010000321">
    <property type="protein sequence ID" value="NER60935.1"/>
    <property type="molecule type" value="Genomic_DNA"/>
</dbReference>
<dbReference type="AlphaFoldDB" id="A0A6M0CTK1"/>
<protein>
    <submittedName>
        <fullName evidence="2">Uncharacterized protein</fullName>
    </submittedName>
</protein>
<proteinExistence type="predicted"/>
<dbReference type="Proteomes" id="UP000480410">
    <property type="component" value="Unassembled WGS sequence"/>
</dbReference>
<keyword evidence="1" id="KW-0732">Signal</keyword>
<evidence type="ECO:0000313" key="2">
    <source>
        <dbReference type="EMBL" id="NER60935.1"/>
    </source>
</evidence>
<gene>
    <name evidence="2" type="ORF">G3435_15030</name>
</gene>
<reference evidence="2 3" key="1">
    <citation type="submission" date="2020-02" db="EMBL/GenBank/DDBJ databases">
        <title>Broccoli isolated Pseudomonas sp.</title>
        <authorList>
            <person name="Fujikawa T."/>
            <person name="Sawada H."/>
        </authorList>
    </citation>
    <scope>NUCLEOTIDE SEQUENCE [LARGE SCALE GENOMIC DNA]</scope>
    <source>
        <strain evidence="2 3">MAFF212428</strain>
    </source>
</reference>
<accession>A0A6M0CTK1</accession>
<evidence type="ECO:0000256" key="1">
    <source>
        <dbReference type="SAM" id="SignalP"/>
    </source>
</evidence>
<comment type="caution">
    <text evidence="2">The sequence shown here is derived from an EMBL/GenBank/DDBJ whole genome shotgun (WGS) entry which is preliminary data.</text>
</comment>
<organism evidence="2 3">
    <name type="scientific">Pseudomonas brassicae</name>
    <dbReference type="NCBI Taxonomy" id="2708063"/>
    <lineage>
        <taxon>Bacteria</taxon>
        <taxon>Pseudomonadati</taxon>
        <taxon>Pseudomonadota</taxon>
        <taxon>Gammaproteobacteria</taxon>
        <taxon>Pseudomonadales</taxon>
        <taxon>Pseudomonadaceae</taxon>
        <taxon>Pseudomonas</taxon>
    </lineage>
</organism>
<name>A0A6M0CTK1_9PSED</name>
<feature type="signal peptide" evidence="1">
    <location>
        <begin position="1"/>
        <end position="23"/>
    </location>
</feature>
<sequence>MKQGCCAALLAAAALTAATPAQARLDSEVFTGTLGTQAIVLELNRAVPEDVSGRYFYAKHHHDLLLTGNIQGSQIHLVEGHEPAPDAGVESLPTLALWHAAQGGLQGEWQSPQGKRLPINLLPARLPQQWGDADPFLSRQYTESPYEFLRLMQLPLTPGEPENFRGYPLLWLSEPSSGLGIFVVEDGYPEDQLKRVNQRLRARLSSDVVAYHQCMLLGRPGAYYRQTVTPRYMTNALVSVSVVQDYSCEGTPMLPTDVPLNLAVESGNVLTLEDVLWVGEGKPLHYEYQPGPNPEQLATVSFGAYMEYRSRTFAPWLLEQLKQLYPQHMAAEVGENGCDYAQPQVWQTPTWRFTPEGIQFDPVFDSVQRHVAAWTGQCCRIGCSGSIRAGWRWNCPSKVCSTM</sequence>